<dbReference type="Gene3D" id="3.40.1280.10">
    <property type="match status" value="1"/>
</dbReference>
<feature type="region of interest" description="Disordered" evidence="1">
    <location>
        <begin position="341"/>
        <end position="379"/>
    </location>
</feature>
<organism evidence="2 3">
    <name type="scientific">Cyclotella cryptica</name>
    <dbReference type="NCBI Taxonomy" id="29204"/>
    <lineage>
        <taxon>Eukaryota</taxon>
        <taxon>Sar</taxon>
        <taxon>Stramenopiles</taxon>
        <taxon>Ochrophyta</taxon>
        <taxon>Bacillariophyta</taxon>
        <taxon>Coscinodiscophyceae</taxon>
        <taxon>Thalassiosirophycidae</taxon>
        <taxon>Stephanodiscales</taxon>
        <taxon>Stephanodiscaceae</taxon>
        <taxon>Cyclotella</taxon>
    </lineage>
</organism>
<evidence type="ECO:0000313" key="2">
    <source>
        <dbReference type="EMBL" id="KAL3796947.1"/>
    </source>
</evidence>
<sequence length="379" mass="42335">MDANQKKWFLLVDNPSKSNHLGTLLRCAAAFQAHQVLLVGYDKFNCRGSFGSHLFLDIVAFHCWEAVIDYLKSGDWFSVNEGENEAELIQNHVEQISENDDAKSQYNKTQPEERDLTIIGILGAYGGGDEIFSTKGVQVYEHSTGFVSIVPPADDADDSCFESCRGQISDSAESRQSNTQACSLERDIRIPSTQRMLPKSFPIHSRSFSTNVCFLVSKDRRGLPASHARMCDGFVHVPHMNIFDNNMDGNDSDQSLLSRMQATNEEITPTETTSPPLQYMPVTSTKQQQIIAQPSLLDTATILSIVLHHYTAWAGYKERTFSENQKFDKDARPSRVRYLGVGKSYKGNDNNSTDGEHAVESEGYDGALPFWKDTGSSDY</sequence>
<gene>
    <name evidence="2" type="ORF">HJC23_000700</name>
</gene>
<comment type="caution">
    <text evidence="2">The sequence shown here is derived from an EMBL/GenBank/DDBJ whole genome shotgun (WGS) entry which is preliminary data.</text>
</comment>
<dbReference type="SUPFAM" id="SSF75217">
    <property type="entry name" value="alpha/beta knot"/>
    <property type="match status" value="1"/>
</dbReference>
<dbReference type="InterPro" id="IPR051259">
    <property type="entry name" value="rRNA_Methyltransferase"/>
</dbReference>
<evidence type="ECO:0000256" key="1">
    <source>
        <dbReference type="SAM" id="MobiDB-lite"/>
    </source>
</evidence>
<dbReference type="AlphaFoldDB" id="A0ABD3Q9D2"/>
<name>A0ABD3Q9D2_9STRA</name>
<evidence type="ECO:0000313" key="3">
    <source>
        <dbReference type="Proteomes" id="UP001516023"/>
    </source>
</evidence>
<dbReference type="EMBL" id="JABMIG020000058">
    <property type="protein sequence ID" value="KAL3796947.1"/>
    <property type="molecule type" value="Genomic_DNA"/>
</dbReference>
<dbReference type="InterPro" id="IPR029028">
    <property type="entry name" value="Alpha/beta_knot_MTases"/>
</dbReference>
<proteinExistence type="predicted"/>
<dbReference type="PANTHER" id="PTHR43191">
    <property type="entry name" value="RRNA METHYLTRANSFERASE 3"/>
    <property type="match status" value="1"/>
</dbReference>
<dbReference type="PANTHER" id="PTHR43191:SF7">
    <property type="entry name" value="OBP33PEP LIKE PROTEIN"/>
    <property type="match status" value="1"/>
</dbReference>
<keyword evidence="3" id="KW-1185">Reference proteome</keyword>
<reference evidence="2 3" key="1">
    <citation type="journal article" date="2020" name="G3 (Bethesda)">
        <title>Improved Reference Genome for Cyclotella cryptica CCMP332, a Model for Cell Wall Morphogenesis, Salinity Adaptation, and Lipid Production in Diatoms (Bacillariophyta).</title>
        <authorList>
            <person name="Roberts W.R."/>
            <person name="Downey K.M."/>
            <person name="Ruck E.C."/>
            <person name="Traller J.C."/>
            <person name="Alverson A.J."/>
        </authorList>
    </citation>
    <scope>NUCLEOTIDE SEQUENCE [LARGE SCALE GENOMIC DNA]</scope>
    <source>
        <strain evidence="2 3">CCMP332</strain>
    </source>
</reference>
<dbReference type="InterPro" id="IPR029026">
    <property type="entry name" value="tRNA_m1G_MTases_N"/>
</dbReference>
<protein>
    <submittedName>
        <fullName evidence="2">Uncharacterized protein</fullName>
    </submittedName>
</protein>
<accession>A0ABD3Q9D2</accession>
<dbReference type="Proteomes" id="UP001516023">
    <property type="component" value="Unassembled WGS sequence"/>
</dbReference>